<evidence type="ECO:0000256" key="1">
    <source>
        <dbReference type="SAM" id="MobiDB-lite"/>
    </source>
</evidence>
<name>A0ABD2XSE0_9HYME</name>
<sequence length="413" mass="46555">MADYALVRFLKNNPFNKNTIVPVRYIRDLLAEKCKKEDIILDEQMYIVKNDKEKKWMRACIYKFGSEEEGLKADDNGTDKIPKRRKMVRFSSSDYNKTISDDEIDPSDQSMDQSTTQSKSKNGNKKINLGKRKAATGNENKNKKGNDAIPNISTPISSQSQQPSFDTIDSQEKNTKSSNTNKCEEELPSKNIKTTKKRNSTVLQQSFNKSKKIFLQYPKKTNKKSATVIQPSYNDSEKVLLQSPKNTNKKNIEGLGSSSEESENNIFPLPQKKIVKKPVNIGSSLQFNNASKQKTAIRHSNLIDLLVDSAIESETADVSDESCSDDDDVSNEIKHNEVPCMNNDIVQGGLFHDKNIDQENAFLNAVEQVNANENILPKSKLKALVEKILPQDSFRASKRGQSPEKDEPQPDQL</sequence>
<evidence type="ECO:0000313" key="3">
    <source>
        <dbReference type="Proteomes" id="UP001627154"/>
    </source>
</evidence>
<dbReference type="EMBL" id="JBJJXI010000003">
    <property type="protein sequence ID" value="KAL3407607.1"/>
    <property type="molecule type" value="Genomic_DNA"/>
</dbReference>
<feature type="compositionally biased region" description="Low complexity" evidence="1">
    <location>
        <begin position="149"/>
        <end position="164"/>
    </location>
</feature>
<feature type="compositionally biased region" description="Basic and acidic residues" evidence="1">
    <location>
        <begin position="401"/>
        <end position="413"/>
    </location>
</feature>
<feature type="compositionally biased region" description="Basic residues" evidence="1">
    <location>
        <begin position="122"/>
        <end position="134"/>
    </location>
</feature>
<protein>
    <submittedName>
        <fullName evidence="2">Uncharacterized protein</fullName>
    </submittedName>
</protein>
<dbReference type="Gene3D" id="3.40.50.2300">
    <property type="match status" value="1"/>
</dbReference>
<comment type="caution">
    <text evidence="2">The sequence shown here is derived from an EMBL/GenBank/DDBJ whole genome shotgun (WGS) entry which is preliminary data.</text>
</comment>
<dbReference type="Proteomes" id="UP001627154">
    <property type="component" value="Unassembled WGS sequence"/>
</dbReference>
<accession>A0ABD2XSE0</accession>
<reference evidence="2 3" key="1">
    <citation type="journal article" date="2024" name="bioRxiv">
        <title>A reference genome for Trichogramma kaykai: A tiny desert-dwelling parasitoid wasp with competing sex-ratio distorters.</title>
        <authorList>
            <person name="Culotta J."/>
            <person name="Lindsey A.R."/>
        </authorList>
    </citation>
    <scope>NUCLEOTIDE SEQUENCE [LARGE SCALE GENOMIC DNA]</scope>
    <source>
        <strain evidence="2 3">KSX58</strain>
    </source>
</reference>
<feature type="region of interest" description="Disordered" evidence="1">
    <location>
        <begin position="392"/>
        <end position="413"/>
    </location>
</feature>
<feature type="region of interest" description="Disordered" evidence="1">
    <location>
        <begin position="96"/>
        <end position="200"/>
    </location>
</feature>
<organism evidence="2 3">
    <name type="scientific">Trichogramma kaykai</name>
    <dbReference type="NCBI Taxonomy" id="54128"/>
    <lineage>
        <taxon>Eukaryota</taxon>
        <taxon>Metazoa</taxon>
        <taxon>Ecdysozoa</taxon>
        <taxon>Arthropoda</taxon>
        <taxon>Hexapoda</taxon>
        <taxon>Insecta</taxon>
        <taxon>Pterygota</taxon>
        <taxon>Neoptera</taxon>
        <taxon>Endopterygota</taxon>
        <taxon>Hymenoptera</taxon>
        <taxon>Apocrita</taxon>
        <taxon>Proctotrupomorpha</taxon>
        <taxon>Chalcidoidea</taxon>
        <taxon>Trichogrammatidae</taxon>
        <taxon>Trichogramma</taxon>
    </lineage>
</organism>
<dbReference type="AlphaFoldDB" id="A0ABD2XSE0"/>
<evidence type="ECO:0000313" key="2">
    <source>
        <dbReference type="EMBL" id="KAL3407607.1"/>
    </source>
</evidence>
<gene>
    <name evidence="2" type="ORF">TKK_000286</name>
</gene>
<feature type="compositionally biased region" description="Low complexity" evidence="1">
    <location>
        <begin position="107"/>
        <end position="121"/>
    </location>
</feature>
<proteinExistence type="predicted"/>
<keyword evidence="3" id="KW-1185">Reference proteome</keyword>